<dbReference type="Proteomes" id="UP001212997">
    <property type="component" value="Unassembled WGS sequence"/>
</dbReference>
<reference evidence="2" key="1">
    <citation type="submission" date="2022-07" db="EMBL/GenBank/DDBJ databases">
        <title>Genome Sequence of Physisporinus lineatus.</title>
        <authorList>
            <person name="Buettner E."/>
        </authorList>
    </citation>
    <scope>NUCLEOTIDE SEQUENCE</scope>
    <source>
        <strain evidence="2">VT162</strain>
    </source>
</reference>
<gene>
    <name evidence="2" type="ORF">NLI96_g4053</name>
</gene>
<name>A0AAD5V5V8_9APHY</name>
<evidence type="ECO:0000313" key="2">
    <source>
        <dbReference type="EMBL" id="KAJ3486695.1"/>
    </source>
</evidence>
<dbReference type="GO" id="GO:0010181">
    <property type="term" value="F:FMN binding"/>
    <property type="evidence" value="ECO:0007669"/>
    <property type="project" value="InterPro"/>
</dbReference>
<dbReference type="GO" id="GO:0016491">
    <property type="term" value="F:oxidoreductase activity"/>
    <property type="evidence" value="ECO:0007669"/>
    <property type="project" value="InterPro"/>
</dbReference>
<dbReference type="CDD" id="cd02933">
    <property type="entry name" value="OYE_like_FMN"/>
    <property type="match status" value="1"/>
</dbReference>
<protein>
    <recommendedName>
        <fullName evidence="1">NADH:flavin oxidoreductase/NADH oxidase N-terminal domain-containing protein</fullName>
    </recommendedName>
</protein>
<proteinExistence type="predicted"/>
<dbReference type="PANTHER" id="PTHR22893">
    <property type="entry name" value="NADH OXIDOREDUCTASE-RELATED"/>
    <property type="match status" value="1"/>
</dbReference>
<dbReference type="PANTHER" id="PTHR22893:SF91">
    <property type="entry name" value="NADPH DEHYDROGENASE 2-RELATED"/>
    <property type="match status" value="1"/>
</dbReference>
<sequence length="420" mass="46567">MTSASKLFSPIKVGDITLKHRVVLAPLTRYRNTLEHVPTDLSVEYYSQRASTPGTLLITEATAVAARAGGYKNIPHLETAEQVEGWKKVCILLVAEPVDDVLTYSQVTDAVHAKGSYIFAQLWSLGRAADPEIIKEYGYDYVSASDFPLEDRPAPRPLRTEGEFGSTNICIYQSIDNQNASTEVKEFVKLYAKAAANAIEAGFDGVEIHAANGYLVDQFIQDVSNNRIDEYGGSIENRARFALEIIDAIVKRLGTAKKVGIRFSPWSTFQRMKMKDPLPTFSYLVSEIAKRHPDFAYIHVTEPRVAGGGVDRSEVTEGEGNEVLREIWGPRPFINAGGFTRDLALEATKEDGQLVAFGRHFIANPDLPLRLRADLPLNKYDRSTFYKAMSPDGYIDYPFAEGLQKALHESDKAAVAHTSL</sequence>
<feature type="domain" description="NADH:flavin oxidoreductase/NADH oxidase N-terminal" evidence="1">
    <location>
        <begin position="100"/>
        <end position="378"/>
    </location>
</feature>
<dbReference type="Pfam" id="PF00724">
    <property type="entry name" value="Oxidored_FMN"/>
    <property type="match status" value="2"/>
</dbReference>
<dbReference type="AlphaFoldDB" id="A0AAD5V5V8"/>
<organism evidence="2 3">
    <name type="scientific">Meripilus lineatus</name>
    <dbReference type="NCBI Taxonomy" id="2056292"/>
    <lineage>
        <taxon>Eukaryota</taxon>
        <taxon>Fungi</taxon>
        <taxon>Dikarya</taxon>
        <taxon>Basidiomycota</taxon>
        <taxon>Agaricomycotina</taxon>
        <taxon>Agaricomycetes</taxon>
        <taxon>Polyporales</taxon>
        <taxon>Meripilaceae</taxon>
        <taxon>Meripilus</taxon>
    </lineage>
</organism>
<dbReference type="EMBL" id="JANAWD010000113">
    <property type="protein sequence ID" value="KAJ3486695.1"/>
    <property type="molecule type" value="Genomic_DNA"/>
</dbReference>
<dbReference type="InterPro" id="IPR045247">
    <property type="entry name" value="Oye-like"/>
</dbReference>
<dbReference type="InterPro" id="IPR001155">
    <property type="entry name" value="OxRdtase_FMN_N"/>
</dbReference>
<accession>A0AAD5V5V8</accession>
<keyword evidence="3" id="KW-1185">Reference proteome</keyword>
<dbReference type="Gene3D" id="3.20.20.70">
    <property type="entry name" value="Aldolase class I"/>
    <property type="match status" value="1"/>
</dbReference>
<dbReference type="InterPro" id="IPR013785">
    <property type="entry name" value="Aldolase_TIM"/>
</dbReference>
<dbReference type="SUPFAM" id="SSF51395">
    <property type="entry name" value="FMN-linked oxidoreductases"/>
    <property type="match status" value="1"/>
</dbReference>
<evidence type="ECO:0000313" key="3">
    <source>
        <dbReference type="Proteomes" id="UP001212997"/>
    </source>
</evidence>
<evidence type="ECO:0000259" key="1">
    <source>
        <dbReference type="Pfam" id="PF00724"/>
    </source>
</evidence>
<comment type="caution">
    <text evidence="2">The sequence shown here is derived from an EMBL/GenBank/DDBJ whole genome shotgun (WGS) entry which is preliminary data.</text>
</comment>
<feature type="domain" description="NADH:flavin oxidoreductase/NADH oxidase N-terminal" evidence="1">
    <location>
        <begin position="6"/>
        <end position="89"/>
    </location>
</feature>